<comment type="caution">
    <text evidence="3">The sequence shown here is derived from an EMBL/GenBank/DDBJ whole genome shotgun (WGS) entry which is preliminary data.</text>
</comment>
<feature type="region of interest" description="Disordered" evidence="1">
    <location>
        <begin position="123"/>
        <end position="157"/>
    </location>
</feature>
<gene>
    <name evidence="3" type="ORF">GCM10012286_57360</name>
</gene>
<keyword evidence="2" id="KW-1133">Transmembrane helix</keyword>
<evidence type="ECO:0000313" key="4">
    <source>
        <dbReference type="Proteomes" id="UP000656881"/>
    </source>
</evidence>
<feature type="region of interest" description="Disordered" evidence="1">
    <location>
        <begin position="1"/>
        <end position="23"/>
    </location>
</feature>
<feature type="transmembrane region" description="Helical" evidence="2">
    <location>
        <begin position="21"/>
        <end position="44"/>
    </location>
</feature>
<protein>
    <recommendedName>
        <fullName evidence="5">Serine/arginine repetitive matrix protein 2</fullName>
    </recommendedName>
</protein>
<dbReference type="Gene3D" id="3.40.1000.10">
    <property type="entry name" value="Mog1/PsbP, alpha/beta/alpha sandwich"/>
    <property type="match status" value="1"/>
</dbReference>
<keyword evidence="2" id="KW-0472">Membrane</keyword>
<feature type="region of interest" description="Disordered" evidence="1">
    <location>
        <begin position="88"/>
        <end position="108"/>
    </location>
</feature>
<feature type="region of interest" description="Disordered" evidence="1">
    <location>
        <begin position="46"/>
        <end position="68"/>
    </location>
</feature>
<reference evidence="4" key="1">
    <citation type="journal article" date="2019" name="Int. J. Syst. Evol. Microbiol.">
        <title>The Global Catalogue of Microorganisms (GCM) 10K type strain sequencing project: providing services to taxonomists for standard genome sequencing and annotation.</title>
        <authorList>
            <consortium name="The Broad Institute Genomics Platform"/>
            <consortium name="The Broad Institute Genome Sequencing Center for Infectious Disease"/>
            <person name="Wu L."/>
            <person name="Ma J."/>
        </authorList>
    </citation>
    <scope>NUCLEOTIDE SEQUENCE [LARGE SCALE GENOMIC DNA]</scope>
    <source>
        <strain evidence="4">CGMCC 4.7349</strain>
    </source>
</reference>
<keyword evidence="4" id="KW-1185">Reference proteome</keyword>
<name>A0ABQ2MIC7_9ACTN</name>
<evidence type="ECO:0000313" key="3">
    <source>
        <dbReference type="EMBL" id="GGO52406.1"/>
    </source>
</evidence>
<organism evidence="3 4">
    <name type="scientific">Streptomyces lasiicapitis</name>
    <dbReference type="NCBI Taxonomy" id="1923961"/>
    <lineage>
        <taxon>Bacteria</taxon>
        <taxon>Bacillati</taxon>
        <taxon>Actinomycetota</taxon>
        <taxon>Actinomycetes</taxon>
        <taxon>Kitasatosporales</taxon>
        <taxon>Streptomycetaceae</taxon>
        <taxon>Streptomyces</taxon>
    </lineage>
</organism>
<keyword evidence="2" id="KW-0812">Transmembrane</keyword>
<evidence type="ECO:0000256" key="2">
    <source>
        <dbReference type="SAM" id="Phobius"/>
    </source>
</evidence>
<evidence type="ECO:0008006" key="5">
    <source>
        <dbReference type="Google" id="ProtNLM"/>
    </source>
</evidence>
<dbReference type="EMBL" id="BMNG01000013">
    <property type="protein sequence ID" value="GGO52406.1"/>
    <property type="molecule type" value="Genomic_DNA"/>
</dbReference>
<proteinExistence type="predicted"/>
<accession>A0ABQ2MIC7</accession>
<evidence type="ECO:0000256" key="1">
    <source>
        <dbReference type="SAM" id="MobiDB-lite"/>
    </source>
</evidence>
<dbReference type="Proteomes" id="UP000656881">
    <property type="component" value="Unassembled WGS sequence"/>
</dbReference>
<sequence length="221" mass="22985">MPPLPPQAPAPQSQGRRRARAGTTTIAAALVTALLAAGLGAWWWTRSGDEDPLAGRPRVTDAKTGLSYGIPEGWKRTDKGKKGGLIGAFTSSIGPSDKGEDKDEDEAGHETGVTVLAGRSAPVPEPALKSQTERSARSNAEFFFPDGSSKREESKATTVDGRPAHTVALAVKDGEGGTAHLRLTLITVDDKRTAFLLGIAMPGTSAEKQTVDDVLASASTG</sequence>